<dbReference type="InterPro" id="IPR009057">
    <property type="entry name" value="Homeodomain-like_sf"/>
</dbReference>
<gene>
    <name evidence="1" type="ORF">H9X54_000595</name>
</gene>
<dbReference type="RefSeq" id="WP_204158490.1">
    <property type="nucleotide sequence ID" value="NZ_JACSOD020000173.1"/>
</dbReference>
<reference evidence="1 2" key="1">
    <citation type="submission" date="2021-02" db="EMBL/GenBank/DDBJ databases">
        <authorList>
            <person name="Jung H.S."/>
            <person name="Chun B.H."/>
            <person name="Jeon C.O."/>
        </authorList>
    </citation>
    <scope>NUCLEOTIDE SEQUENCE [LARGE SCALE GENOMIC DNA]</scope>
    <source>
        <strain evidence="1 2">LMG 25203</strain>
    </source>
</reference>
<sequence length="69" mass="8092">MERQRRIYSLEFKLKAVELSNQRGSLISVANELNVSSDNIKRWKKEFNQGKLTGKTIPVKSKEEEELIR</sequence>
<proteinExistence type="predicted"/>
<dbReference type="Proteomes" id="UP000759529">
    <property type="component" value="Unassembled WGS sequence"/>
</dbReference>
<evidence type="ECO:0000313" key="2">
    <source>
        <dbReference type="Proteomes" id="UP000759529"/>
    </source>
</evidence>
<comment type="caution">
    <text evidence="1">The sequence shown here is derived from an EMBL/GenBank/DDBJ whole genome shotgun (WGS) entry which is preliminary data.</text>
</comment>
<organism evidence="1 2">
    <name type="scientific">Flavobacterium macrobrachii</name>
    <dbReference type="NCBI Taxonomy" id="591204"/>
    <lineage>
        <taxon>Bacteria</taxon>
        <taxon>Pseudomonadati</taxon>
        <taxon>Bacteroidota</taxon>
        <taxon>Flavobacteriia</taxon>
        <taxon>Flavobacteriales</taxon>
        <taxon>Flavobacteriaceae</taxon>
        <taxon>Flavobacterium</taxon>
    </lineage>
</organism>
<name>A0ABS2CSD0_9FLAO</name>
<dbReference type="EMBL" id="JACSOD020000173">
    <property type="protein sequence ID" value="MBM6497821.1"/>
    <property type="molecule type" value="Genomic_DNA"/>
</dbReference>
<protein>
    <submittedName>
        <fullName evidence="1">Transposase</fullName>
    </submittedName>
</protein>
<dbReference type="SUPFAM" id="SSF46689">
    <property type="entry name" value="Homeodomain-like"/>
    <property type="match status" value="1"/>
</dbReference>
<dbReference type="Gene3D" id="1.10.10.60">
    <property type="entry name" value="Homeodomain-like"/>
    <property type="match status" value="1"/>
</dbReference>
<keyword evidence="2" id="KW-1185">Reference proteome</keyword>
<dbReference type="Pfam" id="PF01527">
    <property type="entry name" value="HTH_Tnp_1"/>
    <property type="match status" value="1"/>
</dbReference>
<evidence type="ECO:0000313" key="1">
    <source>
        <dbReference type="EMBL" id="MBM6497821.1"/>
    </source>
</evidence>
<dbReference type="InterPro" id="IPR002514">
    <property type="entry name" value="Transposase_8"/>
</dbReference>
<accession>A0ABS2CSD0</accession>
<feature type="non-terminal residue" evidence="1">
    <location>
        <position position="69"/>
    </location>
</feature>